<comment type="caution">
    <text evidence="2">The sequence shown here is derived from an EMBL/GenBank/DDBJ whole genome shotgun (WGS) entry which is preliminary data.</text>
</comment>
<organism evidence="2 3">
    <name type="scientific">Polarella glacialis</name>
    <name type="common">Dinoflagellate</name>
    <dbReference type="NCBI Taxonomy" id="89957"/>
    <lineage>
        <taxon>Eukaryota</taxon>
        <taxon>Sar</taxon>
        <taxon>Alveolata</taxon>
        <taxon>Dinophyceae</taxon>
        <taxon>Suessiales</taxon>
        <taxon>Suessiaceae</taxon>
        <taxon>Polarella</taxon>
    </lineage>
</organism>
<feature type="transmembrane region" description="Helical" evidence="1">
    <location>
        <begin position="34"/>
        <end position="52"/>
    </location>
</feature>
<name>A0A813KLR7_POLGL</name>
<evidence type="ECO:0000313" key="3">
    <source>
        <dbReference type="Proteomes" id="UP000626109"/>
    </source>
</evidence>
<accession>A0A813KLR7</accession>
<sequence length="129" mass="14399">MCSCCCCCCCHCCYFFPRDLCVCMCRHLGHGCGVLLHVVLLLTAAIVIMIFVCSRLLLPMLLGFLHTMSMSLLMSGIMDDEPHAYTQLYSKAVNNNRITYATEVVAAIALCFIQQWSLDTNLQTNEICS</sequence>
<gene>
    <name evidence="2" type="ORF">PGLA2088_LOCUS33974</name>
</gene>
<keyword evidence="1" id="KW-1133">Transmembrane helix</keyword>
<reference evidence="2" key="1">
    <citation type="submission" date="2021-02" db="EMBL/GenBank/DDBJ databases">
        <authorList>
            <person name="Dougan E. K."/>
            <person name="Rhodes N."/>
            <person name="Thang M."/>
            <person name="Chan C."/>
        </authorList>
    </citation>
    <scope>NUCLEOTIDE SEQUENCE</scope>
</reference>
<feature type="transmembrane region" description="Helical" evidence="1">
    <location>
        <begin position="98"/>
        <end position="116"/>
    </location>
</feature>
<dbReference type="Proteomes" id="UP000626109">
    <property type="component" value="Unassembled WGS sequence"/>
</dbReference>
<dbReference type="AlphaFoldDB" id="A0A813KLR7"/>
<dbReference type="EMBL" id="CAJNNW010031113">
    <property type="protein sequence ID" value="CAE8706008.1"/>
    <property type="molecule type" value="Genomic_DNA"/>
</dbReference>
<keyword evidence="1" id="KW-0812">Transmembrane</keyword>
<keyword evidence="1" id="KW-0472">Membrane</keyword>
<feature type="transmembrane region" description="Helical" evidence="1">
    <location>
        <begin position="58"/>
        <end position="77"/>
    </location>
</feature>
<proteinExistence type="predicted"/>
<evidence type="ECO:0000256" key="1">
    <source>
        <dbReference type="SAM" id="Phobius"/>
    </source>
</evidence>
<evidence type="ECO:0000313" key="2">
    <source>
        <dbReference type="EMBL" id="CAE8706008.1"/>
    </source>
</evidence>
<protein>
    <submittedName>
        <fullName evidence="2">Uncharacterized protein</fullName>
    </submittedName>
</protein>